<gene>
    <name evidence="3" type="ORF">ACFPTP_11005</name>
</gene>
<dbReference type="InterPro" id="IPR011055">
    <property type="entry name" value="Dup_hybrid_motif"/>
</dbReference>
<dbReference type="InterPro" id="IPR050570">
    <property type="entry name" value="Cell_wall_metabolism_enzyme"/>
</dbReference>
<reference evidence="4" key="1">
    <citation type="journal article" date="2019" name="Int. J. Syst. Evol. Microbiol.">
        <title>The Global Catalogue of Microorganisms (GCM) 10K type strain sequencing project: providing services to taxonomists for standard genome sequencing and annotation.</title>
        <authorList>
            <consortium name="The Broad Institute Genomics Platform"/>
            <consortium name="The Broad Institute Genome Sequencing Center for Infectious Disease"/>
            <person name="Wu L."/>
            <person name="Ma J."/>
        </authorList>
    </citation>
    <scope>NUCLEOTIDE SEQUENCE [LARGE SCALE GENOMIC DNA]</scope>
    <source>
        <strain evidence="4">KACC 11299</strain>
    </source>
</reference>
<feature type="chain" id="PRO_5047540224" evidence="1">
    <location>
        <begin position="20"/>
        <end position="324"/>
    </location>
</feature>
<keyword evidence="4" id="KW-1185">Reference proteome</keyword>
<feature type="domain" description="M23ase beta-sheet core" evidence="2">
    <location>
        <begin position="206"/>
        <end position="297"/>
    </location>
</feature>
<dbReference type="Pfam" id="PF01551">
    <property type="entry name" value="Peptidase_M23"/>
    <property type="match status" value="1"/>
</dbReference>
<evidence type="ECO:0000259" key="2">
    <source>
        <dbReference type="Pfam" id="PF01551"/>
    </source>
</evidence>
<keyword evidence="3" id="KW-0378">Hydrolase</keyword>
<dbReference type="PROSITE" id="PS51257">
    <property type="entry name" value="PROKAR_LIPOPROTEIN"/>
    <property type="match status" value="1"/>
</dbReference>
<comment type="caution">
    <text evidence="3">The sequence shown here is derived from an EMBL/GenBank/DDBJ whole genome shotgun (WGS) entry which is preliminary data.</text>
</comment>
<protein>
    <submittedName>
        <fullName evidence="3">M23 family metallopeptidase</fullName>
        <ecNumber evidence="3">3.4.-.-</ecNumber>
    </submittedName>
</protein>
<dbReference type="PANTHER" id="PTHR21666">
    <property type="entry name" value="PEPTIDASE-RELATED"/>
    <property type="match status" value="1"/>
</dbReference>
<name>A0ABW0TZC2_9BACL</name>
<feature type="signal peptide" evidence="1">
    <location>
        <begin position="1"/>
        <end position="19"/>
    </location>
</feature>
<dbReference type="Gene3D" id="2.70.70.10">
    <property type="entry name" value="Glucose Permease (Domain IIA)"/>
    <property type="match status" value="1"/>
</dbReference>
<keyword evidence="1" id="KW-0732">Signal</keyword>
<evidence type="ECO:0000256" key="1">
    <source>
        <dbReference type="SAM" id="SignalP"/>
    </source>
</evidence>
<proteinExistence type="predicted"/>
<dbReference type="CDD" id="cd12797">
    <property type="entry name" value="M23_peptidase"/>
    <property type="match status" value="1"/>
</dbReference>
<dbReference type="EMBL" id="JBHSNP010000025">
    <property type="protein sequence ID" value="MFC5603748.1"/>
    <property type="molecule type" value="Genomic_DNA"/>
</dbReference>
<dbReference type="Proteomes" id="UP001596071">
    <property type="component" value="Unassembled WGS sequence"/>
</dbReference>
<dbReference type="GO" id="GO:0016787">
    <property type="term" value="F:hydrolase activity"/>
    <property type="evidence" value="ECO:0007669"/>
    <property type="project" value="UniProtKB-KW"/>
</dbReference>
<dbReference type="EC" id="3.4.-.-" evidence="3"/>
<dbReference type="RefSeq" id="WP_381444745.1">
    <property type="nucleotide sequence ID" value="NZ_JBHSNP010000025.1"/>
</dbReference>
<evidence type="ECO:0000313" key="4">
    <source>
        <dbReference type="Proteomes" id="UP001596071"/>
    </source>
</evidence>
<organism evidence="3 4">
    <name type="scientific">Sporosarcina koreensis</name>
    <dbReference type="NCBI Taxonomy" id="334735"/>
    <lineage>
        <taxon>Bacteria</taxon>
        <taxon>Bacillati</taxon>
        <taxon>Bacillota</taxon>
        <taxon>Bacilli</taxon>
        <taxon>Bacillales</taxon>
        <taxon>Caryophanaceae</taxon>
        <taxon>Sporosarcina</taxon>
    </lineage>
</organism>
<accession>A0ABW0TZC2</accession>
<dbReference type="SUPFAM" id="SSF51261">
    <property type="entry name" value="Duplicated hybrid motif"/>
    <property type="match status" value="1"/>
</dbReference>
<evidence type="ECO:0000313" key="3">
    <source>
        <dbReference type="EMBL" id="MFC5603748.1"/>
    </source>
</evidence>
<dbReference type="PANTHER" id="PTHR21666:SF270">
    <property type="entry name" value="MUREIN HYDROLASE ACTIVATOR ENVC"/>
    <property type="match status" value="1"/>
</dbReference>
<dbReference type="InterPro" id="IPR016047">
    <property type="entry name" value="M23ase_b-sheet_dom"/>
</dbReference>
<sequence>MRYLSFLLLLVAFSTVFLTACTTGEEVEEIKEEDTDQGEKLLKPKELSDAFLNGNYEKVYSQTSKAFQKAVSLKQLQELGEEFNKDITTYTLQSELPYGNGSNQYVWIDDSGSKGMLAVFDVEDTIQGIQFIPLDMYPETDNIYTETVFDFPFQGKWFVLWGGTNNLINYHYAYENQRYAYDFLTMNENSTYEGDPTLNESYYAFGKEYLAPADGMVVKVENSVKDNTPVGRMNDKQPFGNYVILDHGNKEFSYLVHFKHQSIVVKEGDQVKKGDLLGLVGNSGHSSEPHIHFHVADSPDPMTSKSINITFDRKDKFIQGDFVE</sequence>